<reference evidence="3 5" key="1">
    <citation type="journal article" date="2020" name="Microorganisms">
        <title>Reliable Identification of Environmental Pseudomonas Isolates Using the rpoD Gene.</title>
        <authorList>
            <consortium name="The Broad Institute Genome Sequencing Platform"/>
            <person name="Girard L."/>
            <person name="Lood C."/>
            <person name="Rokni-Zadeh H."/>
            <person name="van Noort V."/>
            <person name="Lavigne R."/>
            <person name="De Mot R."/>
        </authorList>
    </citation>
    <scope>NUCLEOTIDE SEQUENCE</scope>
    <source>
        <strain evidence="3 5">RW4S2</strain>
    </source>
</reference>
<sequence length="348" mass="39317">MRYNLHSKAIDALRGIAAAAVFFDHSDTSGLATNAWFEAHKGLMGDFGVYVFFCLSGYLIWQSGTRLVGKPDGIKLYAIHRLTRLVPLYLINLLFVTVAIGYIGSRWTPDYDAWVVFRHLIFSQDLYPSVSRGINPVLWTLTHEALFYILVPIMLMAGIRNKYMILAASLTIYAVFLSYGWLEYFKFAQIFYAFALGIFIADASSKARFVVCLASISLAIYACFDATMHPYVGRIIAIAFALSCISLTKGKECNQMASQLMSPLVFLGVISYSMYIWHYQIIYVVEYYYPFFNRHVPGWSQYGIISGVILCSICILFSYASYVFIEKPSMGRLRVAMENKTGARTALA</sequence>
<dbReference type="AlphaFoldDB" id="A0A923GH27"/>
<feature type="transmembrane region" description="Helical" evidence="1">
    <location>
        <begin position="43"/>
        <end position="61"/>
    </location>
</feature>
<dbReference type="Pfam" id="PF01757">
    <property type="entry name" value="Acyl_transf_3"/>
    <property type="match status" value="1"/>
</dbReference>
<comment type="caution">
    <text evidence="3">The sequence shown here is derived from an EMBL/GenBank/DDBJ whole genome shotgun (WGS) entry which is preliminary data.</text>
</comment>
<dbReference type="InterPro" id="IPR002656">
    <property type="entry name" value="Acyl_transf_3_dom"/>
</dbReference>
<protein>
    <submittedName>
        <fullName evidence="3">Acyltransferase</fullName>
    </submittedName>
</protein>
<feature type="transmembrane region" description="Helical" evidence="1">
    <location>
        <begin position="260"/>
        <end position="282"/>
    </location>
</feature>
<dbReference type="EMBL" id="JABWRP020000001">
    <property type="protein sequence ID" value="MBV4539612.1"/>
    <property type="molecule type" value="Genomic_DNA"/>
</dbReference>
<dbReference type="GO" id="GO:0009103">
    <property type="term" value="P:lipopolysaccharide biosynthetic process"/>
    <property type="evidence" value="ECO:0007669"/>
    <property type="project" value="TreeGrafter"/>
</dbReference>
<evidence type="ECO:0000313" key="3">
    <source>
        <dbReference type="EMBL" id="MBC3470696.1"/>
    </source>
</evidence>
<dbReference type="GO" id="GO:0016020">
    <property type="term" value="C:membrane"/>
    <property type="evidence" value="ECO:0007669"/>
    <property type="project" value="TreeGrafter"/>
</dbReference>
<feature type="transmembrane region" description="Helical" evidence="1">
    <location>
        <begin position="302"/>
        <end position="325"/>
    </location>
</feature>
<evidence type="ECO:0000313" key="4">
    <source>
        <dbReference type="EMBL" id="MBV4539612.1"/>
    </source>
</evidence>
<proteinExistence type="predicted"/>
<evidence type="ECO:0000313" key="5">
    <source>
        <dbReference type="Proteomes" id="UP000628137"/>
    </source>
</evidence>
<dbReference type="EMBL" id="JABWRP010000005">
    <property type="protein sequence ID" value="MBC3470696.1"/>
    <property type="molecule type" value="Genomic_DNA"/>
</dbReference>
<reference evidence="4" key="3">
    <citation type="submission" date="2021-06" db="EMBL/GenBank/DDBJ databases">
        <title>Updating the genus Pseudomonas: Description of 43 new species and partition of the Pseudomonas putida group.</title>
        <authorList>
            <person name="Girard L."/>
            <person name="Lood C."/>
            <person name="Vandamme P."/>
            <person name="Rokni-Zadeh H."/>
            <person name="Van Noort V."/>
            <person name="Hofte M."/>
            <person name="Lavigne R."/>
            <person name="De Mot R."/>
        </authorList>
    </citation>
    <scope>NUCLEOTIDE SEQUENCE</scope>
    <source>
        <strain evidence="4">RW4S2</strain>
    </source>
</reference>
<feature type="transmembrane region" description="Helical" evidence="1">
    <location>
        <begin position="137"/>
        <end position="156"/>
    </location>
</feature>
<keyword evidence="1" id="KW-1133">Transmembrane helix</keyword>
<dbReference type="Proteomes" id="UP000628137">
    <property type="component" value="Unassembled WGS sequence"/>
</dbReference>
<dbReference type="GO" id="GO:0016747">
    <property type="term" value="F:acyltransferase activity, transferring groups other than amino-acyl groups"/>
    <property type="evidence" value="ECO:0007669"/>
    <property type="project" value="InterPro"/>
</dbReference>
<keyword evidence="5" id="KW-1185">Reference proteome</keyword>
<dbReference type="RefSeq" id="WP_186602037.1">
    <property type="nucleotide sequence ID" value="NZ_JABWRP020000001.1"/>
</dbReference>
<keyword evidence="3" id="KW-0808">Transferase</keyword>
<feature type="domain" description="Acyltransferase 3" evidence="2">
    <location>
        <begin position="9"/>
        <end position="316"/>
    </location>
</feature>
<keyword evidence="3" id="KW-0012">Acyltransferase</keyword>
<dbReference type="PANTHER" id="PTHR23028:SF53">
    <property type="entry name" value="ACYL_TRANSF_3 DOMAIN-CONTAINING PROTEIN"/>
    <property type="match status" value="1"/>
</dbReference>
<keyword evidence="1" id="KW-0812">Transmembrane</keyword>
<evidence type="ECO:0000259" key="2">
    <source>
        <dbReference type="Pfam" id="PF01757"/>
    </source>
</evidence>
<feature type="transmembrane region" description="Helical" evidence="1">
    <location>
        <begin position="163"/>
        <end position="181"/>
    </location>
</feature>
<feature type="transmembrane region" description="Helical" evidence="1">
    <location>
        <begin position="82"/>
        <end position="104"/>
    </location>
</feature>
<gene>
    <name evidence="4" type="ORF">HU738_000900</name>
    <name evidence="3" type="ORF">HU738_08995</name>
</gene>
<feature type="transmembrane region" description="Helical" evidence="1">
    <location>
        <begin position="230"/>
        <end position="248"/>
    </location>
</feature>
<accession>A0A923GH27</accession>
<name>A0A923GH27_9PSED</name>
<evidence type="ECO:0000256" key="1">
    <source>
        <dbReference type="SAM" id="Phobius"/>
    </source>
</evidence>
<dbReference type="InterPro" id="IPR050879">
    <property type="entry name" value="Acyltransferase_3"/>
</dbReference>
<organism evidence="3">
    <name type="scientific">Pseudomonas vlassakiae</name>
    <dbReference type="NCBI Taxonomy" id="485888"/>
    <lineage>
        <taxon>Bacteria</taxon>
        <taxon>Pseudomonadati</taxon>
        <taxon>Pseudomonadota</taxon>
        <taxon>Gammaproteobacteria</taxon>
        <taxon>Pseudomonadales</taxon>
        <taxon>Pseudomonadaceae</taxon>
        <taxon>Pseudomonas</taxon>
    </lineage>
</organism>
<reference evidence="3" key="2">
    <citation type="submission" date="2020-07" db="EMBL/GenBank/DDBJ databases">
        <authorList>
            <person name="Lood C."/>
            <person name="Girard L."/>
        </authorList>
    </citation>
    <scope>NUCLEOTIDE SEQUENCE</scope>
    <source>
        <strain evidence="3">RW4S2</strain>
    </source>
</reference>
<dbReference type="PANTHER" id="PTHR23028">
    <property type="entry name" value="ACETYLTRANSFERASE"/>
    <property type="match status" value="1"/>
</dbReference>
<keyword evidence="1" id="KW-0472">Membrane</keyword>